<dbReference type="AlphaFoldDB" id="A0A151NFN1"/>
<evidence type="ECO:0000256" key="2">
    <source>
        <dbReference type="SAM" id="SignalP"/>
    </source>
</evidence>
<keyword evidence="1" id="KW-0472">Membrane</keyword>
<gene>
    <name evidence="3" type="ORF">Y1Q_0004722</name>
</gene>
<proteinExistence type="predicted"/>
<keyword evidence="1" id="KW-1133">Transmembrane helix</keyword>
<protein>
    <submittedName>
        <fullName evidence="3">Uncharacterized protein</fullName>
    </submittedName>
</protein>
<feature type="signal peptide" evidence="2">
    <location>
        <begin position="1"/>
        <end position="36"/>
    </location>
</feature>
<evidence type="ECO:0000313" key="4">
    <source>
        <dbReference type="Proteomes" id="UP000050525"/>
    </source>
</evidence>
<evidence type="ECO:0000256" key="1">
    <source>
        <dbReference type="SAM" id="Phobius"/>
    </source>
</evidence>
<feature type="chain" id="PRO_5007586019" evidence="2">
    <location>
        <begin position="37"/>
        <end position="76"/>
    </location>
</feature>
<dbReference type="Proteomes" id="UP000050525">
    <property type="component" value="Unassembled WGS sequence"/>
</dbReference>
<sequence>MWGRQQCKLQRPGPTFLPATTSLHLILLSLPAYCSAAEHLAEGLLDRSLTSKAPPPLQTYFISASAALLVFLFLVW</sequence>
<feature type="transmembrane region" description="Helical" evidence="1">
    <location>
        <begin position="60"/>
        <end position="75"/>
    </location>
</feature>
<keyword evidence="2" id="KW-0732">Signal</keyword>
<reference evidence="3 4" key="1">
    <citation type="journal article" date="2012" name="Genome Biol.">
        <title>Sequencing three crocodilian genomes to illuminate the evolution of archosaurs and amniotes.</title>
        <authorList>
            <person name="St John J.A."/>
            <person name="Braun E.L."/>
            <person name="Isberg S.R."/>
            <person name="Miles L.G."/>
            <person name="Chong A.Y."/>
            <person name="Gongora J."/>
            <person name="Dalzell P."/>
            <person name="Moran C."/>
            <person name="Bed'hom B."/>
            <person name="Abzhanov A."/>
            <person name="Burgess S.C."/>
            <person name="Cooksey A.M."/>
            <person name="Castoe T.A."/>
            <person name="Crawford N.G."/>
            <person name="Densmore L.D."/>
            <person name="Drew J.C."/>
            <person name="Edwards S.V."/>
            <person name="Faircloth B.C."/>
            <person name="Fujita M.K."/>
            <person name="Greenwold M.J."/>
            <person name="Hoffmann F.G."/>
            <person name="Howard J.M."/>
            <person name="Iguchi T."/>
            <person name="Janes D.E."/>
            <person name="Khan S.Y."/>
            <person name="Kohno S."/>
            <person name="de Koning A.J."/>
            <person name="Lance S.L."/>
            <person name="McCarthy F.M."/>
            <person name="McCormack J.E."/>
            <person name="Merchant M.E."/>
            <person name="Peterson D.G."/>
            <person name="Pollock D.D."/>
            <person name="Pourmand N."/>
            <person name="Raney B.J."/>
            <person name="Roessler K.A."/>
            <person name="Sanford J.R."/>
            <person name="Sawyer R.H."/>
            <person name="Schmidt C.J."/>
            <person name="Triplett E.W."/>
            <person name="Tuberville T.D."/>
            <person name="Venegas-Anaya M."/>
            <person name="Howard J.T."/>
            <person name="Jarvis E.D."/>
            <person name="Guillette L.J.Jr."/>
            <person name="Glenn T.C."/>
            <person name="Green R.E."/>
            <person name="Ray D.A."/>
        </authorList>
    </citation>
    <scope>NUCLEOTIDE SEQUENCE [LARGE SCALE GENOMIC DNA]</scope>
    <source>
        <strain evidence="3">KSC_2009_1</strain>
    </source>
</reference>
<evidence type="ECO:0000313" key="3">
    <source>
        <dbReference type="EMBL" id="KYO35560.1"/>
    </source>
</evidence>
<keyword evidence="1" id="KW-0812">Transmembrane</keyword>
<organism evidence="3 4">
    <name type="scientific">Alligator mississippiensis</name>
    <name type="common">American alligator</name>
    <dbReference type="NCBI Taxonomy" id="8496"/>
    <lineage>
        <taxon>Eukaryota</taxon>
        <taxon>Metazoa</taxon>
        <taxon>Chordata</taxon>
        <taxon>Craniata</taxon>
        <taxon>Vertebrata</taxon>
        <taxon>Euteleostomi</taxon>
        <taxon>Archelosauria</taxon>
        <taxon>Archosauria</taxon>
        <taxon>Crocodylia</taxon>
        <taxon>Alligatoridae</taxon>
        <taxon>Alligatorinae</taxon>
        <taxon>Alligator</taxon>
    </lineage>
</organism>
<name>A0A151NFN1_ALLMI</name>
<dbReference type="EMBL" id="AKHW03003176">
    <property type="protein sequence ID" value="KYO35560.1"/>
    <property type="molecule type" value="Genomic_DNA"/>
</dbReference>
<keyword evidence="4" id="KW-1185">Reference proteome</keyword>
<accession>A0A151NFN1</accession>
<comment type="caution">
    <text evidence="3">The sequence shown here is derived from an EMBL/GenBank/DDBJ whole genome shotgun (WGS) entry which is preliminary data.</text>
</comment>